<evidence type="ECO:0000313" key="3">
    <source>
        <dbReference type="Proteomes" id="UP000195442"/>
    </source>
</evidence>
<dbReference type="AlphaFoldDB" id="A0A1R4GZF1"/>
<evidence type="ECO:0000313" key="2">
    <source>
        <dbReference type="EMBL" id="SJM89367.1"/>
    </source>
</evidence>
<keyword evidence="1" id="KW-1133">Transmembrane helix</keyword>
<sequence length="134" mass="14957">MLRKPFIKTTLFLIAWLWLSVWLFFAWASIDQGIFDYTSGGSFWQRTGGSPIGFLREIMINDLFSALYGFGRIMYVGIINSPLWITLVALWAAIAAIELAFSGISKNNVRHGIIGVGLWLIADWGIYGLGIAHA</sequence>
<feature type="transmembrane region" description="Helical" evidence="1">
    <location>
        <begin position="83"/>
        <end position="101"/>
    </location>
</feature>
<keyword evidence="3" id="KW-1185">Reference proteome</keyword>
<proteinExistence type="predicted"/>
<evidence type="ECO:0000256" key="1">
    <source>
        <dbReference type="SAM" id="Phobius"/>
    </source>
</evidence>
<reference evidence="3" key="1">
    <citation type="submission" date="2017-02" db="EMBL/GenBank/DDBJ databases">
        <authorList>
            <person name="Daims H."/>
        </authorList>
    </citation>
    <scope>NUCLEOTIDE SEQUENCE [LARGE SCALE GENOMIC DNA]</scope>
</reference>
<protein>
    <submittedName>
        <fullName evidence="2">Uncharacterized protein</fullName>
    </submittedName>
</protein>
<dbReference type="EMBL" id="FUKJ01000019">
    <property type="protein sequence ID" value="SJM89367.1"/>
    <property type="molecule type" value="Genomic_DNA"/>
</dbReference>
<organism evidence="2 3">
    <name type="scientific">Crenothrix polyspora</name>
    <dbReference type="NCBI Taxonomy" id="360316"/>
    <lineage>
        <taxon>Bacteria</taxon>
        <taxon>Pseudomonadati</taxon>
        <taxon>Pseudomonadota</taxon>
        <taxon>Gammaproteobacteria</taxon>
        <taxon>Methylococcales</taxon>
        <taxon>Crenotrichaceae</taxon>
        <taxon>Crenothrix</taxon>
    </lineage>
</organism>
<keyword evidence="1" id="KW-0812">Transmembrane</keyword>
<dbReference type="Proteomes" id="UP000195442">
    <property type="component" value="Unassembled WGS sequence"/>
</dbReference>
<accession>A0A1R4GZF1</accession>
<name>A0A1R4GZF1_9GAMM</name>
<gene>
    <name evidence="2" type="ORF">CRENPOLYSF2_1150003</name>
</gene>
<feature type="transmembrane region" description="Helical" evidence="1">
    <location>
        <begin position="113"/>
        <end position="132"/>
    </location>
</feature>
<dbReference type="RefSeq" id="WP_087145597.1">
    <property type="nucleotide sequence ID" value="NZ_FUKJ01000019.1"/>
</dbReference>
<keyword evidence="1" id="KW-0472">Membrane</keyword>